<dbReference type="PANTHER" id="PTHR23513">
    <property type="entry name" value="INTEGRAL MEMBRANE EFFLUX PROTEIN-RELATED"/>
    <property type="match status" value="1"/>
</dbReference>
<keyword evidence="4 7" id="KW-1133">Transmembrane helix</keyword>
<evidence type="ECO:0000256" key="7">
    <source>
        <dbReference type="SAM" id="Phobius"/>
    </source>
</evidence>
<evidence type="ECO:0000256" key="1">
    <source>
        <dbReference type="ARBA" id="ARBA00004651"/>
    </source>
</evidence>
<name>A0ABW7VWC7_9NOCA</name>
<keyword evidence="9" id="KW-1185">Reference proteome</keyword>
<feature type="region of interest" description="Disordered" evidence="6">
    <location>
        <begin position="421"/>
        <end position="448"/>
    </location>
</feature>
<keyword evidence="5 7" id="KW-0472">Membrane</keyword>
<feature type="transmembrane region" description="Helical" evidence="7">
    <location>
        <begin position="379"/>
        <end position="404"/>
    </location>
</feature>
<reference evidence="8 9" key="1">
    <citation type="submission" date="2024-10" db="EMBL/GenBank/DDBJ databases">
        <title>The Natural Products Discovery Center: Release of the First 8490 Sequenced Strains for Exploring Actinobacteria Biosynthetic Diversity.</title>
        <authorList>
            <person name="Kalkreuter E."/>
            <person name="Kautsar S.A."/>
            <person name="Yang D."/>
            <person name="Bader C.D."/>
            <person name="Teijaro C.N."/>
            <person name="Fluegel L."/>
            <person name="Davis C.M."/>
            <person name="Simpson J.R."/>
            <person name="Lauterbach L."/>
            <person name="Steele A.D."/>
            <person name="Gui C."/>
            <person name="Meng S."/>
            <person name="Li G."/>
            <person name="Viehrig K."/>
            <person name="Ye F."/>
            <person name="Su P."/>
            <person name="Kiefer A.F."/>
            <person name="Nichols A."/>
            <person name="Cepeda A.J."/>
            <person name="Yan W."/>
            <person name="Fan B."/>
            <person name="Jiang Y."/>
            <person name="Adhikari A."/>
            <person name="Zheng C.-J."/>
            <person name="Schuster L."/>
            <person name="Cowan T.M."/>
            <person name="Smanski M.J."/>
            <person name="Chevrette M.G."/>
            <person name="De Carvalho L.P.S."/>
            <person name="Shen B."/>
        </authorList>
    </citation>
    <scope>NUCLEOTIDE SEQUENCE [LARGE SCALE GENOMIC DNA]</scope>
    <source>
        <strain evidence="8 9">NPDC019377</strain>
    </source>
</reference>
<evidence type="ECO:0000256" key="4">
    <source>
        <dbReference type="ARBA" id="ARBA00022989"/>
    </source>
</evidence>
<evidence type="ECO:0000256" key="6">
    <source>
        <dbReference type="SAM" id="MobiDB-lite"/>
    </source>
</evidence>
<feature type="transmembrane region" description="Helical" evidence="7">
    <location>
        <begin position="117"/>
        <end position="138"/>
    </location>
</feature>
<dbReference type="EMBL" id="JBIRYL010000002">
    <property type="protein sequence ID" value="MFI2230892.1"/>
    <property type="molecule type" value="Genomic_DNA"/>
</dbReference>
<feature type="transmembrane region" description="Helical" evidence="7">
    <location>
        <begin position="275"/>
        <end position="296"/>
    </location>
</feature>
<gene>
    <name evidence="8" type="ORF">ACH49Z_13685</name>
</gene>
<feature type="transmembrane region" description="Helical" evidence="7">
    <location>
        <begin position="92"/>
        <end position="111"/>
    </location>
</feature>
<evidence type="ECO:0000313" key="8">
    <source>
        <dbReference type="EMBL" id="MFI2230892.1"/>
    </source>
</evidence>
<dbReference type="RefSeq" id="WP_397062238.1">
    <property type="nucleotide sequence ID" value="NZ_JBIRYL010000002.1"/>
</dbReference>
<feature type="transmembrane region" description="Helical" evidence="7">
    <location>
        <begin position="317"/>
        <end position="345"/>
    </location>
</feature>
<sequence length="448" mass="46355">MRTGTRRTDAPAGVRPDTTERLPPDFYRLWGAFTAGQLGSALGAGALPLVAIVLVGASDLQISLMVAGAGFAAAAVALPLGPFLEFRRKRPVMAGAGITACAALISVPTAARFGMLTYAHLCVTAAVQTLCSVVFNAARDAHLKALVPRVRRVRAGSRLETTFWTATTLGGPVGGLLVTVFGTTTTLIADSLGHLVSALGIRRIRTPEPPPTQQNSGHRTPAGIRAGWTYLFAHPTLHRLFWNAMLFGGSLVLISPLLALLMLRELGFPPWQYGLALGVPGLGGLLGSWCAPRLVARFGEHAVLLGSGTLRTCWPGLLVLAGPGPLGLAVVLVAETLLLFCAGVFNPVFAAYRTDHTADDHMVRVGTAWSISAKCVQPAFVALGGVLATAIGVRAAIGVAALALPASAALLPWRAGHDARPGPAGGGPCSGLDQSRADGVAGQRQPIT</sequence>
<organism evidence="8 9">
    <name type="scientific">Nocardia testacea</name>
    <dbReference type="NCBI Taxonomy" id="248551"/>
    <lineage>
        <taxon>Bacteria</taxon>
        <taxon>Bacillati</taxon>
        <taxon>Actinomycetota</taxon>
        <taxon>Actinomycetes</taxon>
        <taxon>Mycobacteriales</taxon>
        <taxon>Nocardiaceae</taxon>
        <taxon>Nocardia</taxon>
    </lineage>
</organism>
<comment type="subcellular location">
    <subcellularLocation>
        <location evidence="1">Cell membrane</location>
        <topology evidence="1">Multi-pass membrane protein</topology>
    </subcellularLocation>
</comment>
<dbReference type="InterPro" id="IPR036259">
    <property type="entry name" value="MFS_trans_sf"/>
</dbReference>
<keyword evidence="2" id="KW-1003">Cell membrane</keyword>
<evidence type="ECO:0000256" key="5">
    <source>
        <dbReference type="ARBA" id="ARBA00023136"/>
    </source>
</evidence>
<feature type="transmembrane region" description="Helical" evidence="7">
    <location>
        <begin position="60"/>
        <end position="80"/>
    </location>
</feature>
<protein>
    <submittedName>
        <fullName evidence="8">MFS transporter</fullName>
    </submittedName>
</protein>
<keyword evidence="3 7" id="KW-0812">Transmembrane</keyword>
<dbReference type="InterPro" id="IPR011701">
    <property type="entry name" value="MFS"/>
</dbReference>
<dbReference type="Proteomes" id="UP001611494">
    <property type="component" value="Unassembled WGS sequence"/>
</dbReference>
<proteinExistence type="predicted"/>
<evidence type="ECO:0000313" key="9">
    <source>
        <dbReference type="Proteomes" id="UP001611494"/>
    </source>
</evidence>
<dbReference type="Gene3D" id="1.20.1250.20">
    <property type="entry name" value="MFS general substrate transporter like domains"/>
    <property type="match status" value="1"/>
</dbReference>
<dbReference type="PANTHER" id="PTHR23513:SF6">
    <property type="entry name" value="MAJOR FACILITATOR SUPERFAMILY ASSOCIATED DOMAIN-CONTAINING PROTEIN"/>
    <property type="match status" value="1"/>
</dbReference>
<feature type="transmembrane region" description="Helical" evidence="7">
    <location>
        <begin position="240"/>
        <end position="263"/>
    </location>
</feature>
<accession>A0ABW7VWC7</accession>
<feature type="transmembrane region" description="Helical" evidence="7">
    <location>
        <begin position="29"/>
        <end position="54"/>
    </location>
</feature>
<comment type="caution">
    <text evidence="8">The sequence shown here is derived from an EMBL/GenBank/DDBJ whole genome shotgun (WGS) entry which is preliminary data.</text>
</comment>
<dbReference type="Pfam" id="PF07690">
    <property type="entry name" value="MFS_1"/>
    <property type="match status" value="1"/>
</dbReference>
<dbReference type="CDD" id="cd06173">
    <property type="entry name" value="MFS_MefA_like"/>
    <property type="match status" value="1"/>
</dbReference>
<evidence type="ECO:0000256" key="2">
    <source>
        <dbReference type="ARBA" id="ARBA00022475"/>
    </source>
</evidence>
<dbReference type="SUPFAM" id="SSF103473">
    <property type="entry name" value="MFS general substrate transporter"/>
    <property type="match status" value="1"/>
</dbReference>
<evidence type="ECO:0000256" key="3">
    <source>
        <dbReference type="ARBA" id="ARBA00022692"/>
    </source>
</evidence>